<dbReference type="InterPro" id="IPR011990">
    <property type="entry name" value="TPR-like_helical_dom_sf"/>
</dbReference>
<dbReference type="PROSITE" id="PS50005">
    <property type="entry name" value="TPR"/>
    <property type="match status" value="1"/>
</dbReference>
<dbReference type="AlphaFoldDB" id="A0A183D8C6"/>
<dbReference type="WBParaSite" id="GPUH_0000497401-mRNA-1">
    <property type="protein sequence ID" value="GPUH_0000497401-mRNA-1"/>
    <property type="gene ID" value="GPUH_0000497401"/>
</dbReference>
<dbReference type="GO" id="GO:0060271">
    <property type="term" value="P:cilium assembly"/>
    <property type="evidence" value="ECO:0007669"/>
    <property type="project" value="TreeGrafter"/>
</dbReference>
<reference evidence="5" key="1">
    <citation type="submission" date="2016-06" db="UniProtKB">
        <authorList>
            <consortium name="WormBaseParasite"/>
        </authorList>
    </citation>
    <scope>IDENTIFICATION</scope>
</reference>
<name>A0A183D8C6_9BILA</name>
<protein>
    <submittedName>
        <fullName evidence="5">TPR_REGION domain-containing protein</fullName>
    </submittedName>
</protein>
<comment type="similarity">
    <text evidence="3">Belongs to the BBS4 family.</text>
</comment>
<feature type="repeat" description="TPR" evidence="4">
    <location>
        <begin position="8"/>
        <end position="41"/>
    </location>
</feature>
<evidence type="ECO:0000313" key="5">
    <source>
        <dbReference type="WBParaSite" id="GPUH_0000497401-mRNA-1"/>
    </source>
</evidence>
<dbReference type="Gene3D" id="1.25.40.10">
    <property type="entry name" value="Tetratricopeptide repeat domain"/>
    <property type="match status" value="2"/>
</dbReference>
<evidence type="ECO:0000256" key="4">
    <source>
        <dbReference type="PROSITE-ProRule" id="PRU00339"/>
    </source>
</evidence>
<evidence type="ECO:0000256" key="2">
    <source>
        <dbReference type="ARBA" id="ARBA00022803"/>
    </source>
</evidence>
<sequence length="251" mass="28043">LQMDPENLEILTNMGLLYARIQNDTQAFSVLGKALSYDPTHPQNILAAGSIIQTHGEHDVALTKYRVAAEKCDYNGPLWNNIGMCFFGKRKYVAAISCLKKANYLCPLEWKICYNLGLVHNAMQQHASAYHFLSSAINLNTRSAIAYMALAGSKNERNVFSVVLTYLDDALNAGKAYDRAVQLDKNNSAQIRLNYAIFKAKQKDYSKAAESLRSFYDAIAKESAPSQEILSAAENLKMHIAESIQQHDQQQ</sequence>
<dbReference type="Pfam" id="PF13181">
    <property type="entry name" value="TPR_8"/>
    <property type="match status" value="2"/>
</dbReference>
<dbReference type="PANTHER" id="PTHR44186:SF1">
    <property type="entry name" value="BARDET-BIEDL SYNDROME 4 PROTEIN"/>
    <property type="match status" value="1"/>
</dbReference>
<evidence type="ECO:0000256" key="1">
    <source>
        <dbReference type="ARBA" id="ARBA00022737"/>
    </source>
</evidence>
<dbReference type="GO" id="GO:0036064">
    <property type="term" value="C:ciliary basal body"/>
    <property type="evidence" value="ECO:0007669"/>
    <property type="project" value="TreeGrafter"/>
</dbReference>
<keyword evidence="1" id="KW-0677">Repeat</keyword>
<dbReference type="InterPro" id="IPR019734">
    <property type="entry name" value="TPR_rpt"/>
</dbReference>
<evidence type="ECO:0000256" key="3">
    <source>
        <dbReference type="ARBA" id="ARBA00023778"/>
    </source>
</evidence>
<organism evidence="5">
    <name type="scientific">Gongylonema pulchrum</name>
    <dbReference type="NCBI Taxonomy" id="637853"/>
    <lineage>
        <taxon>Eukaryota</taxon>
        <taxon>Metazoa</taxon>
        <taxon>Ecdysozoa</taxon>
        <taxon>Nematoda</taxon>
        <taxon>Chromadorea</taxon>
        <taxon>Rhabditida</taxon>
        <taxon>Spirurina</taxon>
        <taxon>Spiruromorpha</taxon>
        <taxon>Spiruroidea</taxon>
        <taxon>Gongylonematidae</taxon>
        <taxon>Gongylonema</taxon>
    </lineage>
</organism>
<dbReference type="PANTHER" id="PTHR44186">
    <property type="match status" value="1"/>
</dbReference>
<dbReference type="SMART" id="SM00028">
    <property type="entry name" value="TPR"/>
    <property type="match status" value="3"/>
</dbReference>
<accession>A0A183D8C6</accession>
<proteinExistence type="inferred from homology"/>
<dbReference type="SUPFAM" id="SSF48452">
    <property type="entry name" value="TPR-like"/>
    <property type="match status" value="1"/>
</dbReference>
<dbReference type="GO" id="GO:0061512">
    <property type="term" value="P:protein localization to cilium"/>
    <property type="evidence" value="ECO:0007669"/>
    <property type="project" value="TreeGrafter"/>
</dbReference>
<keyword evidence="2 4" id="KW-0802">TPR repeat</keyword>